<organism evidence="1">
    <name type="scientific">bioreactor metagenome</name>
    <dbReference type="NCBI Taxonomy" id="1076179"/>
    <lineage>
        <taxon>unclassified sequences</taxon>
        <taxon>metagenomes</taxon>
        <taxon>ecological metagenomes</taxon>
    </lineage>
</organism>
<sequence length="129" mass="14980">MSAWRQAAIDAFPDAKREFLAMERMDEVWLFLQPLLATAVKQKNQAALSQFLNFASWVLAPRPGSRPGGVLKVLTDPVIEFILKHVELLFEGRSRQDFFRIQPGLQFHLSEEQKKAFEKFLKTTQKYVR</sequence>
<name>A0A645ITD3_9ZZZZ</name>
<dbReference type="AlphaFoldDB" id="A0A645ITD3"/>
<dbReference type="EMBL" id="VSSQ01122638">
    <property type="protein sequence ID" value="MPN54426.1"/>
    <property type="molecule type" value="Genomic_DNA"/>
</dbReference>
<reference evidence="1" key="1">
    <citation type="submission" date="2019-08" db="EMBL/GenBank/DDBJ databases">
        <authorList>
            <person name="Kucharzyk K."/>
            <person name="Murdoch R.W."/>
            <person name="Higgins S."/>
            <person name="Loffler F."/>
        </authorList>
    </citation>
    <scope>NUCLEOTIDE SEQUENCE</scope>
</reference>
<proteinExistence type="predicted"/>
<comment type="caution">
    <text evidence="1">The sequence shown here is derived from an EMBL/GenBank/DDBJ whole genome shotgun (WGS) entry which is preliminary data.</text>
</comment>
<protein>
    <submittedName>
        <fullName evidence="1">Uncharacterized protein</fullName>
    </submittedName>
</protein>
<accession>A0A645ITD3</accession>
<gene>
    <name evidence="1" type="ORF">SDC9_202096</name>
</gene>
<evidence type="ECO:0000313" key="1">
    <source>
        <dbReference type="EMBL" id="MPN54426.1"/>
    </source>
</evidence>